<comment type="pathway">
    <text evidence="9">Bacterial outer membrane biogenesis; lipopolysaccharide biosynthesis.</text>
</comment>
<keyword evidence="2 9" id="KW-0997">Cell inner membrane</keyword>
<gene>
    <name evidence="9" type="primary">lpxL</name>
    <name evidence="11" type="ORF">C5O18_04525</name>
</gene>
<keyword evidence="1 9" id="KW-1003">Cell membrane</keyword>
<dbReference type="PANTHER" id="PTHR30606:SF9">
    <property type="entry name" value="LIPID A BIOSYNTHESIS LAUROYLTRANSFERASE"/>
    <property type="match status" value="1"/>
</dbReference>
<evidence type="ECO:0000256" key="5">
    <source>
        <dbReference type="ARBA" id="ARBA00022985"/>
    </source>
</evidence>
<proteinExistence type="inferred from homology"/>
<dbReference type="CDD" id="cd07984">
    <property type="entry name" value="LPLAT_LABLAT-like"/>
    <property type="match status" value="1"/>
</dbReference>
<evidence type="ECO:0000313" key="11">
    <source>
        <dbReference type="EMBL" id="PQA45337.1"/>
    </source>
</evidence>
<feature type="short sequence motif" description="HXXXXD motif" evidence="9">
    <location>
        <begin position="136"/>
        <end position="141"/>
    </location>
</feature>
<evidence type="ECO:0000313" key="12">
    <source>
        <dbReference type="Proteomes" id="UP000243900"/>
    </source>
</evidence>
<keyword evidence="3 9" id="KW-0808">Transferase</keyword>
<comment type="subcellular location">
    <subcellularLocation>
        <location evidence="9">Cell inner membrane</location>
        <topology evidence="9">Single-pass membrane protein</topology>
    </subcellularLocation>
</comment>
<dbReference type="AlphaFoldDB" id="A0A2P6AT09"/>
<evidence type="ECO:0000256" key="7">
    <source>
        <dbReference type="ARBA" id="ARBA00023136"/>
    </source>
</evidence>
<evidence type="ECO:0000256" key="8">
    <source>
        <dbReference type="ARBA" id="ARBA00023315"/>
    </source>
</evidence>
<evidence type="ECO:0000256" key="3">
    <source>
        <dbReference type="ARBA" id="ARBA00022679"/>
    </source>
</evidence>
<dbReference type="Pfam" id="PF03279">
    <property type="entry name" value="Lip_A_acyltrans"/>
    <property type="match status" value="1"/>
</dbReference>
<dbReference type="GO" id="GO:0009103">
    <property type="term" value="P:lipopolysaccharide biosynthetic process"/>
    <property type="evidence" value="ECO:0007669"/>
    <property type="project" value="UniProtKB-UniRule"/>
</dbReference>
<dbReference type="PANTHER" id="PTHR30606">
    <property type="entry name" value="LIPID A BIOSYNTHESIS LAUROYL ACYLTRANSFERASE"/>
    <property type="match status" value="1"/>
</dbReference>
<dbReference type="GO" id="GO:0008913">
    <property type="term" value="F:Kdo2-lipid IVA acyltransferase activity"/>
    <property type="evidence" value="ECO:0007669"/>
    <property type="project" value="UniProtKB-EC"/>
</dbReference>
<reference evidence="12" key="1">
    <citation type="submission" date="2018-02" db="EMBL/GenBank/DDBJ databases">
        <title>Genome sequencing of Solimonas sp. HR-BB.</title>
        <authorList>
            <person name="Lee Y."/>
            <person name="Jeon C.O."/>
        </authorList>
    </citation>
    <scope>NUCLEOTIDE SEQUENCE [LARGE SCALE GENOMIC DNA]</scope>
    <source>
        <strain evidence="12">HR-E</strain>
    </source>
</reference>
<keyword evidence="6 9" id="KW-1133">Transmembrane helix</keyword>
<accession>A0A2P6AT09</accession>
<dbReference type="Proteomes" id="UP000243900">
    <property type="component" value="Unassembled WGS sequence"/>
</dbReference>
<dbReference type="UniPathway" id="UPA00030"/>
<protein>
    <recommendedName>
        <fullName evidence="9">Lipid A biosynthesis acyltransferase</fullName>
        <ecNumber evidence="9">2.3.1.241</ecNumber>
    </recommendedName>
    <alternativeName>
        <fullName evidence="9">Kdo(2)-lipid IV(A) acyltransferase</fullName>
    </alternativeName>
</protein>
<dbReference type="GO" id="GO:0009245">
    <property type="term" value="P:lipid A biosynthetic process"/>
    <property type="evidence" value="ECO:0007669"/>
    <property type="project" value="InterPro"/>
</dbReference>
<dbReference type="InterPro" id="IPR004960">
    <property type="entry name" value="LipA_acyltrans"/>
</dbReference>
<dbReference type="GO" id="GO:0036104">
    <property type="term" value="P:Kdo2-lipid A biosynthetic process"/>
    <property type="evidence" value="ECO:0007669"/>
    <property type="project" value="UniProtKB-UniRule"/>
</dbReference>
<dbReference type="GO" id="GO:0005886">
    <property type="term" value="C:plasma membrane"/>
    <property type="evidence" value="ECO:0007669"/>
    <property type="project" value="UniProtKB-SubCell"/>
</dbReference>
<evidence type="ECO:0000256" key="4">
    <source>
        <dbReference type="ARBA" id="ARBA00022692"/>
    </source>
</evidence>
<dbReference type="PIRSF" id="PIRSF026649">
    <property type="entry name" value="MsbB"/>
    <property type="match status" value="1"/>
</dbReference>
<comment type="similarity">
    <text evidence="9">Belongs to the LpxL/LpxM/LpxP family.</text>
</comment>
<keyword evidence="5 9" id="KW-0448">Lipopolysaccharide biosynthesis</keyword>
<organism evidence="11 12">
    <name type="scientific">Amnimonas aquatica</name>
    <dbReference type="NCBI Taxonomy" id="2094561"/>
    <lineage>
        <taxon>Bacteria</taxon>
        <taxon>Pseudomonadati</taxon>
        <taxon>Pseudomonadota</taxon>
        <taxon>Gammaproteobacteria</taxon>
        <taxon>Moraxellales</taxon>
        <taxon>Moraxellaceae</taxon>
        <taxon>Amnimonas</taxon>
    </lineage>
</organism>
<dbReference type="EC" id="2.3.1.241" evidence="9"/>
<keyword evidence="4 9" id="KW-0812">Transmembrane</keyword>
<dbReference type="HAMAP" id="MF_01942">
    <property type="entry name" value="Lipid_A_LpxL_LpxP"/>
    <property type="match status" value="1"/>
</dbReference>
<name>A0A2P6AT09_9GAMM</name>
<feature type="region of interest" description="Disordered" evidence="10">
    <location>
        <begin position="302"/>
        <end position="322"/>
    </location>
</feature>
<evidence type="ECO:0000256" key="6">
    <source>
        <dbReference type="ARBA" id="ARBA00022989"/>
    </source>
</evidence>
<feature type="compositionally biased region" description="Basic residues" evidence="10">
    <location>
        <begin position="313"/>
        <end position="322"/>
    </location>
</feature>
<comment type="catalytic activity">
    <reaction evidence="9">
        <text>an alpha-Kdo-(2-&gt;4)-alpha-Kdo-(2-&gt;6)-lipid IVA + a fatty acyl-[ACP] = an alpha-Kdo-(2-&gt;4)-alpha-Kdo-(2-&gt;6)-(acyl)-lipid IVA + holo-[ACP]</text>
        <dbReference type="Rhea" id="RHEA:69396"/>
        <dbReference type="Rhea" id="RHEA-COMP:9685"/>
        <dbReference type="Rhea" id="RHEA-COMP:14125"/>
        <dbReference type="ChEBI" id="CHEBI:64479"/>
        <dbReference type="ChEBI" id="CHEBI:138651"/>
        <dbReference type="ChEBI" id="CHEBI:176429"/>
        <dbReference type="ChEBI" id="CHEBI:176430"/>
        <dbReference type="EC" id="2.3.1.241"/>
    </reaction>
</comment>
<evidence type="ECO:0000256" key="9">
    <source>
        <dbReference type="HAMAP-Rule" id="MF_01942"/>
    </source>
</evidence>
<comment type="caution">
    <text evidence="11">The sequence shown here is derived from an EMBL/GenBank/DDBJ whole genome shotgun (WGS) entry which is preliminary data.</text>
</comment>
<dbReference type="OrthoDB" id="9803456at2"/>
<feature type="transmembrane region" description="Helical" evidence="9">
    <location>
        <begin position="21"/>
        <end position="38"/>
    </location>
</feature>
<keyword evidence="12" id="KW-1185">Reference proteome</keyword>
<sequence length="322" mass="37013">MAGIVRADDGFRWQWLHPRHWLTWLVCAVFMLMAWLPWGVQRRLGATLGWLAYRLVPRRVSDTRINIGLCFPELDADEREAMVRDVFRQGGIGVFETANAWFRPMSAYRGRVNAIGTEHVIEASKAGRGVIILGAHYSGLDLNGAVASLYFPLQVIYRPQNNPVLDYMVRARRRRTYSGQIDHADMRSLFKALKGGETVWTSVDQDFGLKQGIMAPFFGYPAATLTATSRMARINRSPVVMVHFMRNPDERTYTLLFTPPLEDYPCGDDATDAARINHELELLIRRAPAQYMWFHRRFKSRPRGEVSPYGDKLKKKKKRRGH</sequence>
<comment type="function">
    <text evidence="9">Catalyzes the transfer of an acyl chain from an acyl-[acyl-carrier-protein] (ACP) to a Kdo(2)-lipid IV(A) to form a Kdo(2)-(acyl)-lipid IV(A).</text>
</comment>
<dbReference type="RefSeq" id="WP_105191848.1">
    <property type="nucleotide sequence ID" value="NZ_PTQZ01000075.1"/>
</dbReference>
<comment type="pathway">
    <text evidence="9">Glycolipid biosynthesis; KDO(2)-lipid A biosynthesis; KDO(2)-lipid A from CMP-3-deoxy-D-manno-octulosonate and lipid IV(A): step 3/4.</text>
</comment>
<dbReference type="EMBL" id="PTQZ01000075">
    <property type="protein sequence ID" value="PQA45337.1"/>
    <property type="molecule type" value="Genomic_DNA"/>
</dbReference>
<evidence type="ECO:0000256" key="1">
    <source>
        <dbReference type="ARBA" id="ARBA00022475"/>
    </source>
</evidence>
<keyword evidence="8 9" id="KW-0012">Acyltransferase</keyword>
<evidence type="ECO:0000256" key="2">
    <source>
        <dbReference type="ARBA" id="ARBA00022519"/>
    </source>
</evidence>
<keyword evidence="7 9" id="KW-0472">Membrane</keyword>
<dbReference type="InterPro" id="IPR011920">
    <property type="entry name" value="Lipid_A_LpxL_LpxP"/>
</dbReference>
<evidence type="ECO:0000256" key="10">
    <source>
        <dbReference type="SAM" id="MobiDB-lite"/>
    </source>
</evidence>
<dbReference type="UniPathway" id="UPA00360">
    <property type="reaction ID" value="UER00485"/>
</dbReference>